<evidence type="ECO:0000313" key="4">
    <source>
        <dbReference type="EMBL" id="CAD9095355.1"/>
    </source>
</evidence>
<evidence type="ECO:0000256" key="2">
    <source>
        <dbReference type="ARBA" id="ARBA00023134"/>
    </source>
</evidence>
<keyword evidence="1" id="KW-0547">Nucleotide-binding</keyword>
<dbReference type="GO" id="GO:0005525">
    <property type="term" value="F:GTP binding"/>
    <property type="evidence" value="ECO:0007669"/>
    <property type="project" value="UniProtKB-KW"/>
</dbReference>
<evidence type="ECO:0000256" key="1">
    <source>
        <dbReference type="ARBA" id="ARBA00022741"/>
    </source>
</evidence>
<dbReference type="Gene3D" id="3.40.50.300">
    <property type="entry name" value="P-loop containing nucleotide triphosphate hydrolases"/>
    <property type="match status" value="1"/>
</dbReference>
<proteinExistence type="predicted"/>
<dbReference type="InterPro" id="IPR045086">
    <property type="entry name" value="OBG_GTPase"/>
</dbReference>
<dbReference type="CDD" id="cd01898">
    <property type="entry name" value="Obg"/>
    <property type="match status" value="1"/>
</dbReference>
<dbReference type="EMBL" id="HBGE01007920">
    <property type="protein sequence ID" value="CAD9095355.1"/>
    <property type="molecule type" value="Transcribed_RNA"/>
</dbReference>
<dbReference type="PANTHER" id="PTHR11702:SF31">
    <property type="entry name" value="MITOCHONDRIAL RIBOSOME-ASSOCIATED GTPASE 2"/>
    <property type="match status" value="1"/>
</dbReference>
<dbReference type="InterPro" id="IPR006073">
    <property type="entry name" value="GTP-bd"/>
</dbReference>
<dbReference type="PRINTS" id="PR00326">
    <property type="entry name" value="GTP1OBG"/>
</dbReference>
<dbReference type="GO" id="GO:0005739">
    <property type="term" value="C:mitochondrion"/>
    <property type="evidence" value="ECO:0007669"/>
    <property type="project" value="TreeGrafter"/>
</dbReference>
<dbReference type="PROSITE" id="PS00905">
    <property type="entry name" value="GTP1_OBG"/>
    <property type="match status" value="1"/>
</dbReference>
<dbReference type="PROSITE" id="PS51710">
    <property type="entry name" value="G_OBG"/>
    <property type="match status" value="1"/>
</dbReference>
<protein>
    <recommendedName>
        <fullName evidence="3">OBG-type G domain-containing protein</fullName>
    </recommendedName>
</protein>
<dbReference type="InterPro" id="IPR006074">
    <property type="entry name" value="GTP1-OBG_CS"/>
</dbReference>
<dbReference type="AlphaFoldDB" id="A0A7S1PPX6"/>
<gene>
    <name evidence="4" type="ORF">ACAT0790_LOCUS4777</name>
</gene>
<dbReference type="InterPro" id="IPR031167">
    <property type="entry name" value="G_OBG"/>
</dbReference>
<sequence>MPGLAGDDRFVELELKTIADVGLVGMPNAGKSTLLSSVSRASPRIAPYPFTTVAPYVGHVEFVDGTGFTIADVPGLVENAHQGEGLGHEFLRHLERTQVLLYVIDCARSSDPLGDLLSLQREVALFSPSMAEKPCGVVANKCDMEPHSTLPRADRLFGALRHCDDSFGGNLPLFVRALSARFGVGVKGLLQEVHSLLHGKHQGWLARPARQRSGDDHCELRA</sequence>
<keyword evidence="2" id="KW-0342">GTP-binding</keyword>
<dbReference type="Pfam" id="PF01926">
    <property type="entry name" value="MMR_HSR1"/>
    <property type="match status" value="1"/>
</dbReference>
<dbReference type="InterPro" id="IPR027417">
    <property type="entry name" value="P-loop_NTPase"/>
</dbReference>
<dbReference type="PANTHER" id="PTHR11702">
    <property type="entry name" value="DEVELOPMENTALLY REGULATED GTP-BINDING PROTEIN-RELATED"/>
    <property type="match status" value="1"/>
</dbReference>
<name>A0A7S1PPX6_ALECA</name>
<organism evidence="4">
    <name type="scientific">Alexandrium catenella</name>
    <name type="common">Red tide dinoflagellate</name>
    <name type="synonym">Gonyaulax catenella</name>
    <dbReference type="NCBI Taxonomy" id="2925"/>
    <lineage>
        <taxon>Eukaryota</taxon>
        <taxon>Sar</taxon>
        <taxon>Alveolata</taxon>
        <taxon>Dinophyceae</taxon>
        <taxon>Gonyaulacales</taxon>
        <taxon>Pyrocystaceae</taxon>
        <taxon>Alexandrium</taxon>
    </lineage>
</organism>
<evidence type="ECO:0000259" key="3">
    <source>
        <dbReference type="PROSITE" id="PS51710"/>
    </source>
</evidence>
<reference evidence="4" key="1">
    <citation type="submission" date="2021-01" db="EMBL/GenBank/DDBJ databases">
        <authorList>
            <person name="Corre E."/>
            <person name="Pelletier E."/>
            <person name="Niang G."/>
            <person name="Scheremetjew M."/>
            <person name="Finn R."/>
            <person name="Kale V."/>
            <person name="Holt S."/>
            <person name="Cochrane G."/>
            <person name="Meng A."/>
            <person name="Brown T."/>
            <person name="Cohen L."/>
        </authorList>
    </citation>
    <scope>NUCLEOTIDE SEQUENCE</scope>
    <source>
        <strain evidence="4">OF101</strain>
    </source>
</reference>
<dbReference type="GO" id="GO:0003924">
    <property type="term" value="F:GTPase activity"/>
    <property type="evidence" value="ECO:0007669"/>
    <property type="project" value="InterPro"/>
</dbReference>
<accession>A0A7S1PPX6</accession>
<feature type="domain" description="OBG-type G" evidence="3">
    <location>
        <begin position="19"/>
        <end position="198"/>
    </location>
</feature>
<dbReference type="SUPFAM" id="SSF52540">
    <property type="entry name" value="P-loop containing nucleoside triphosphate hydrolases"/>
    <property type="match status" value="1"/>
</dbReference>